<evidence type="ECO:0000256" key="1">
    <source>
        <dbReference type="ARBA" id="ARBA00022801"/>
    </source>
</evidence>
<accession>A0A7Y0L1S8</accession>
<organism evidence="3 4">
    <name type="scientific">Sulfobacillus harzensis</name>
    <dbReference type="NCBI Taxonomy" id="2729629"/>
    <lineage>
        <taxon>Bacteria</taxon>
        <taxon>Bacillati</taxon>
        <taxon>Bacillota</taxon>
        <taxon>Clostridia</taxon>
        <taxon>Eubacteriales</taxon>
        <taxon>Clostridiales Family XVII. Incertae Sedis</taxon>
        <taxon>Sulfobacillus</taxon>
    </lineage>
</organism>
<dbReference type="AlphaFoldDB" id="A0A7Y0L1S8"/>
<dbReference type="EMBL" id="JABBVZ010000011">
    <property type="protein sequence ID" value="NMP21713.1"/>
    <property type="molecule type" value="Genomic_DNA"/>
</dbReference>
<proteinExistence type="predicted"/>
<sequence>MSRFLIRGGWVITLDPGYRDGSVMDIVIDGEEISAIGPRLEAPGAEVIDATGMIVIPGLVDTHRHVWESVIRNVGAEWSLTTYLHHLYFNGLGGMLRPEDVYAGNLLGALEALNAGVTTVLDWSMVNSPEHADALIRALDESGIRAVFAYGTPLKGAGAYWSKDSELPHPEDSRRVKERYFSSKDQRLTMGLAIRGPEFSSWETALNDIQLARELDAVCSMHLGFGTWGSVDHSIRRLNERGVLGPDLNFVHSNTLQQDEYKIMVDHHCSVSVTPEIEMLMGHGYPCTGRLTQAGGAPALGVDVVTSISGDLFGQMRAMLMAERARVNNETLAAGHMPDALALSAREILQFATIQGARALRLDHKIGTLSVGKQADLVLVRATDWNLFPVNDPVGAVLTGAGVHNVDSVFVAGQAVKRDGRLVNAARERIFRLAQNTRDYIFSQYGVPQGAEPAQLDI</sequence>
<evidence type="ECO:0000313" key="4">
    <source>
        <dbReference type="Proteomes" id="UP000533476"/>
    </source>
</evidence>
<dbReference type="SUPFAM" id="SSF51556">
    <property type="entry name" value="Metallo-dependent hydrolases"/>
    <property type="match status" value="1"/>
</dbReference>
<comment type="caution">
    <text evidence="3">The sequence shown here is derived from an EMBL/GenBank/DDBJ whole genome shotgun (WGS) entry which is preliminary data.</text>
</comment>
<keyword evidence="4" id="KW-1185">Reference proteome</keyword>
<name>A0A7Y0L1S8_9FIRM</name>
<dbReference type="InterPro" id="IPR032466">
    <property type="entry name" value="Metal_Hydrolase"/>
</dbReference>
<dbReference type="InterPro" id="IPR006680">
    <property type="entry name" value="Amidohydro-rel"/>
</dbReference>
<reference evidence="3 4" key="1">
    <citation type="submission" date="2020-04" db="EMBL/GenBank/DDBJ databases">
        <authorList>
            <person name="Zhang R."/>
            <person name="Schippers A."/>
        </authorList>
    </citation>
    <scope>NUCLEOTIDE SEQUENCE [LARGE SCALE GENOMIC DNA]</scope>
    <source>
        <strain evidence="3 4">DSM 109850</strain>
    </source>
</reference>
<evidence type="ECO:0000259" key="2">
    <source>
        <dbReference type="Pfam" id="PF01979"/>
    </source>
</evidence>
<dbReference type="InterPro" id="IPR011059">
    <property type="entry name" value="Metal-dep_hydrolase_composite"/>
</dbReference>
<evidence type="ECO:0000313" key="3">
    <source>
        <dbReference type="EMBL" id="NMP21713.1"/>
    </source>
</evidence>
<dbReference type="Gene3D" id="2.30.40.10">
    <property type="entry name" value="Urease, subunit C, domain 1"/>
    <property type="match status" value="1"/>
</dbReference>
<feature type="domain" description="Amidohydrolase-related" evidence="2">
    <location>
        <begin position="54"/>
        <end position="416"/>
    </location>
</feature>
<dbReference type="RefSeq" id="WP_169097351.1">
    <property type="nucleotide sequence ID" value="NZ_JABBVZ010000011.1"/>
</dbReference>
<keyword evidence="1 3" id="KW-0378">Hydrolase</keyword>
<dbReference type="NCBIfam" id="NF006056">
    <property type="entry name" value="PRK08204.1"/>
    <property type="match status" value="1"/>
</dbReference>
<dbReference type="PANTHER" id="PTHR43794">
    <property type="entry name" value="AMINOHYDROLASE SSNA-RELATED"/>
    <property type="match status" value="1"/>
</dbReference>
<dbReference type="PANTHER" id="PTHR43794:SF11">
    <property type="entry name" value="AMIDOHYDROLASE-RELATED DOMAIN-CONTAINING PROTEIN"/>
    <property type="match status" value="1"/>
</dbReference>
<dbReference type="SUPFAM" id="SSF51338">
    <property type="entry name" value="Composite domain of metallo-dependent hydrolases"/>
    <property type="match status" value="1"/>
</dbReference>
<dbReference type="Pfam" id="PF01979">
    <property type="entry name" value="Amidohydro_1"/>
    <property type="match status" value="1"/>
</dbReference>
<protein>
    <submittedName>
        <fullName evidence="3">Amidohydrolase family protein</fullName>
    </submittedName>
</protein>
<dbReference type="Proteomes" id="UP000533476">
    <property type="component" value="Unassembled WGS sequence"/>
</dbReference>
<gene>
    <name evidence="3" type="ORF">HIJ39_05005</name>
</gene>
<dbReference type="GO" id="GO:0016810">
    <property type="term" value="F:hydrolase activity, acting on carbon-nitrogen (but not peptide) bonds"/>
    <property type="evidence" value="ECO:0007669"/>
    <property type="project" value="InterPro"/>
</dbReference>
<dbReference type="InterPro" id="IPR050287">
    <property type="entry name" value="MTA/SAH_deaminase"/>
</dbReference>
<dbReference type="Gene3D" id="3.20.20.140">
    <property type="entry name" value="Metal-dependent hydrolases"/>
    <property type="match status" value="1"/>
</dbReference>